<accession>A0A1H3QSX8</accession>
<dbReference type="GeneID" id="94692813"/>
<proteinExistence type="predicted"/>
<reference evidence="1 2" key="1">
    <citation type="submission" date="2016-10" db="EMBL/GenBank/DDBJ databases">
        <authorList>
            <person name="de Groot N.N."/>
        </authorList>
    </citation>
    <scope>NUCLEOTIDE SEQUENCE [LARGE SCALE GENOMIC DNA]</scope>
    <source>
        <strain evidence="1 2">LMG 24775</strain>
    </source>
</reference>
<evidence type="ECO:0000313" key="1">
    <source>
        <dbReference type="EMBL" id="SDZ16516.1"/>
    </source>
</evidence>
<dbReference type="AlphaFoldDB" id="A0A1H3QSX8"/>
<dbReference type="RefSeq" id="WP_074922860.1">
    <property type="nucleotide sequence ID" value="NZ_CP141274.1"/>
</dbReference>
<protein>
    <submittedName>
        <fullName evidence="1">Uncharacterized protein</fullName>
    </submittedName>
</protein>
<name>A0A1H3QSX8_9BURK</name>
<gene>
    <name evidence="1" type="ORF">SAMN05421547_113126</name>
</gene>
<sequence>MAISTTDLLQRAIAFHLRKPGAQQPAADLSGPATAGGFDYIVLRNLGGVLAVYHVMTHSRTLKRLRRWPKAVE</sequence>
<evidence type="ECO:0000313" key="2">
    <source>
        <dbReference type="Proteomes" id="UP000183417"/>
    </source>
</evidence>
<organism evidence="1 2">
    <name type="scientific">Delftia lacustris</name>
    <dbReference type="NCBI Taxonomy" id="558537"/>
    <lineage>
        <taxon>Bacteria</taxon>
        <taxon>Pseudomonadati</taxon>
        <taxon>Pseudomonadota</taxon>
        <taxon>Betaproteobacteria</taxon>
        <taxon>Burkholderiales</taxon>
        <taxon>Comamonadaceae</taxon>
        <taxon>Delftia</taxon>
    </lineage>
</organism>
<dbReference type="EMBL" id="FNPE01000013">
    <property type="protein sequence ID" value="SDZ16516.1"/>
    <property type="molecule type" value="Genomic_DNA"/>
</dbReference>
<dbReference type="Proteomes" id="UP000183417">
    <property type="component" value="Unassembled WGS sequence"/>
</dbReference>